<reference evidence="1" key="2">
    <citation type="submission" date="2022-06" db="UniProtKB">
        <authorList>
            <consortium name="EnsemblMetazoa"/>
        </authorList>
    </citation>
    <scope>IDENTIFICATION</scope>
</reference>
<dbReference type="KEGG" id="api:100569660"/>
<sequence>MAKPKTKNIKYAQRLKELKEKLKPYRNRQTVNLLRVITGSSSRFLHKYWESLESVLTGQYSPQVVIQRIQSVVNMILENGECTVRAAHSKSIEHSMVSGQFMHIHIDSKANVSDNVTHVETVSKANEVDNVRHVETVSKANEVDNVRHVNIDSRSSMFAKDDVLGNETHGNINSNSNVFDNANVTNRLRHLHIKSCNPACYNRL</sequence>
<dbReference type="RefSeq" id="XP_003244183.1">
    <property type="nucleotide sequence ID" value="XM_003244135.3"/>
</dbReference>
<dbReference type="AlphaFoldDB" id="A0A8R1W871"/>
<reference evidence="2" key="1">
    <citation type="submission" date="2010-06" db="EMBL/GenBank/DDBJ databases">
        <authorList>
            <person name="Jiang H."/>
            <person name="Abraham K."/>
            <person name="Ali S."/>
            <person name="Alsbrooks S.L."/>
            <person name="Anim B.N."/>
            <person name="Anosike U.S."/>
            <person name="Attaway T."/>
            <person name="Bandaranaike D.P."/>
            <person name="Battles P.K."/>
            <person name="Bell S.N."/>
            <person name="Bell A.V."/>
            <person name="Beltran B."/>
            <person name="Bickham C."/>
            <person name="Bustamante Y."/>
            <person name="Caleb T."/>
            <person name="Canada A."/>
            <person name="Cardenas V."/>
            <person name="Carter K."/>
            <person name="Chacko J."/>
            <person name="Chandrabose M.N."/>
            <person name="Chavez D."/>
            <person name="Chavez A."/>
            <person name="Chen L."/>
            <person name="Chu H.-S."/>
            <person name="Claassen K.J."/>
            <person name="Cockrell R."/>
            <person name="Collins M."/>
            <person name="Cooper J.A."/>
            <person name="Cree A."/>
            <person name="Curry S.M."/>
            <person name="Da Y."/>
            <person name="Dao M.D."/>
            <person name="Das B."/>
            <person name="Davila M.-L."/>
            <person name="Davy-Carroll L."/>
            <person name="Denson S."/>
            <person name="Dinh H."/>
            <person name="Ebong V.E."/>
            <person name="Edwards J.R."/>
            <person name="Egan A."/>
            <person name="El-Daye J."/>
            <person name="Escobedo L."/>
            <person name="Fernandez S."/>
            <person name="Fernando P.R."/>
            <person name="Flagg N."/>
            <person name="Forbes L.D."/>
            <person name="Fowler R.G."/>
            <person name="Fu Q."/>
            <person name="Gabisi R.A."/>
            <person name="Ganer J."/>
            <person name="Garbino Pronczuk A."/>
            <person name="Garcia R.M."/>
            <person name="Garner T."/>
            <person name="Garrett T.E."/>
            <person name="Gonzalez D.A."/>
            <person name="Hamid H."/>
            <person name="Hawkins E.S."/>
            <person name="Hirani K."/>
            <person name="Hogues M.E."/>
            <person name="Hollins B."/>
            <person name="Hsiao C.-H."/>
            <person name="Jabil R."/>
            <person name="James M.L."/>
            <person name="Jhangiani S.N."/>
            <person name="Johnson B."/>
            <person name="Johnson Q."/>
            <person name="Joshi V."/>
            <person name="Kalu J.B."/>
            <person name="Kam C."/>
            <person name="Kashfia A."/>
            <person name="Keebler J."/>
            <person name="Kisamo H."/>
            <person name="Kovar C.L."/>
            <person name="Lago L.A."/>
            <person name="Lai C.-Y."/>
            <person name="Laidlaw J."/>
            <person name="Lara F."/>
            <person name="Le T.-K."/>
            <person name="Lee S.L."/>
            <person name="Legall F.H."/>
            <person name="Lemon S.J."/>
            <person name="Lewis L.R."/>
            <person name="Li B."/>
            <person name="Liu Y."/>
            <person name="Liu Y.-S."/>
            <person name="Lopez J."/>
            <person name="Lozado R.J."/>
            <person name="Lu J."/>
            <person name="Madu R.C."/>
            <person name="Maheshwari M."/>
            <person name="Maheshwari R."/>
            <person name="Malloy K."/>
            <person name="Martinez E."/>
            <person name="Mathew T."/>
            <person name="Mercado I.C."/>
            <person name="Mercado C."/>
            <person name="Meyer B."/>
            <person name="Montgomery K."/>
            <person name="Morgan M.B."/>
            <person name="Munidasa M."/>
            <person name="Nazareth L.V."/>
            <person name="Nelson J."/>
            <person name="Ng B.M."/>
            <person name="Nguyen N.B."/>
            <person name="Nguyen P.Q."/>
            <person name="Nguyen T."/>
            <person name="Obregon M."/>
            <person name="Okwuonu G.O."/>
            <person name="Onwere C.G."/>
            <person name="Orozco G."/>
            <person name="Parra A."/>
            <person name="Patel S."/>
            <person name="Patil S."/>
            <person name="Perez A."/>
            <person name="Perez Y."/>
            <person name="Pham C."/>
            <person name="Primus E.L."/>
            <person name="Pu L.-L."/>
            <person name="Puazo M."/>
            <person name="Qin X."/>
            <person name="Quiroz J.B."/>
            <person name="Reese J."/>
            <person name="Richards S."/>
            <person name="Rives C.M."/>
            <person name="Robberts R."/>
            <person name="Ruiz S.J."/>
            <person name="Ruiz M.J."/>
            <person name="Santibanez J."/>
            <person name="Schneider B.W."/>
            <person name="Sisson I."/>
            <person name="Smith M."/>
            <person name="Sodergren E."/>
            <person name="Song X.-Z."/>
            <person name="Song B.B."/>
            <person name="Summersgill H."/>
            <person name="Thelus R."/>
            <person name="Thornton R.D."/>
            <person name="Trejos Z.Y."/>
            <person name="Usmani K."/>
            <person name="Vattathil S."/>
            <person name="Villasana D."/>
            <person name="Walker D.L."/>
            <person name="Wang S."/>
            <person name="Wang K."/>
            <person name="White C.S."/>
            <person name="Williams A.C."/>
            <person name="Williamson J."/>
            <person name="Wilson K."/>
            <person name="Woghiren I.O."/>
            <person name="Woodworth J.R."/>
            <person name="Worley K.C."/>
            <person name="Wright R.A."/>
            <person name="Wu W."/>
            <person name="Young L."/>
            <person name="Zhang L."/>
            <person name="Zhang J."/>
            <person name="Zhu Y."/>
            <person name="Muzny D.M."/>
            <person name="Weinstock G."/>
            <person name="Gibbs R.A."/>
        </authorList>
    </citation>
    <scope>NUCLEOTIDE SEQUENCE [LARGE SCALE GENOMIC DNA]</scope>
    <source>
        <strain evidence="2">LSR1</strain>
    </source>
</reference>
<keyword evidence="2" id="KW-1185">Reference proteome</keyword>
<proteinExistence type="predicted"/>
<protein>
    <submittedName>
        <fullName evidence="1">Uncharacterized protein</fullName>
    </submittedName>
</protein>
<dbReference type="Proteomes" id="UP000007819">
    <property type="component" value="Chromosome X"/>
</dbReference>
<name>A0A8R1W871_ACYPI</name>
<evidence type="ECO:0000313" key="2">
    <source>
        <dbReference type="Proteomes" id="UP000007819"/>
    </source>
</evidence>
<evidence type="ECO:0000313" key="1">
    <source>
        <dbReference type="EnsemblMetazoa" id="XP_003244183.1"/>
    </source>
</evidence>
<dbReference type="EnsemblMetazoa" id="XM_003244135.4">
    <property type="protein sequence ID" value="XP_003244183.1"/>
    <property type="gene ID" value="LOC100569660"/>
</dbReference>
<accession>A0A8R1W871</accession>
<dbReference type="GeneID" id="100569660"/>
<organism evidence="1 2">
    <name type="scientific">Acyrthosiphon pisum</name>
    <name type="common">Pea aphid</name>
    <dbReference type="NCBI Taxonomy" id="7029"/>
    <lineage>
        <taxon>Eukaryota</taxon>
        <taxon>Metazoa</taxon>
        <taxon>Ecdysozoa</taxon>
        <taxon>Arthropoda</taxon>
        <taxon>Hexapoda</taxon>
        <taxon>Insecta</taxon>
        <taxon>Pterygota</taxon>
        <taxon>Neoptera</taxon>
        <taxon>Paraneoptera</taxon>
        <taxon>Hemiptera</taxon>
        <taxon>Sternorrhyncha</taxon>
        <taxon>Aphidomorpha</taxon>
        <taxon>Aphidoidea</taxon>
        <taxon>Aphididae</taxon>
        <taxon>Macrosiphini</taxon>
        <taxon>Acyrthosiphon</taxon>
    </lineage>
</organism>
<dbReference type="OrthoDB" id="6625478at2759"/>